<dbReference type="Proteomes" id="UP000470771">
    <property type="component" value="Unassembled WGS sequence"/>
</dbReference>
<feature type="domain" description="LysM" evidence="2">
    <location>
        <begin position="43"/>
        <end position="86"/>
    </location>
</feature>
<name>A0A6N9NN24_9FLAO</name>
<dbReference type="InterPro" id="IPR028082">
    <property type="entry name" value="Peripla_BP_I"/>
</dbReference>
<evidence type="ECO:0000256" key="1">
    <source>
        <dbReference type="SAM" id="SignalP"/>
    </source>
</evidence>
<dbReference type="EMBL" id="WWNE01000006">
    <property type="protein sequence ID" value="NBG65965.1"/>
    <property type="molecule type" value="Genomic_DNA"/>
</dbReference>
<evidence type="ECO:0000259" key="2">
    <source>
        <dbReference type="PROSITE" id="PS51782"/>
    </source>
</evidence>
<dbReference type="InterPro" id="IPR036779">
    <property type="entry name" value="LysM_dom_sf"/>
</dbReference>
<dbReference type="Gene3D" id="3.10.350.10">
    <property type="entry name" value="LysM domain"/>
    <property type="match status" value="3"/>
</dbReference>
<reference evidence="3 4" key="1">
    <citation type="submission" date="2019-12" db="EMBL/GenBank/DDBJ databases">
        <authorList>
            <person name="Zhao J."/>
        </authorList>
    </citation>
    <scope>NUCLEOTIDE SEQUENCE [LARGE SCALE GENOMIC DNA]</scope>
    <source>
        <strain evidence="3 4">S-15</strain>
    </source>
</reference>
<evidence type="ECO:0000313" key="3">
    <source>
        <dbReference type="EMBL" id="NBG65965.1"/>
    </source>
</evidence>
<keyword evidence="1" id="KW-0732">Signal</keyword>
<dbReference type="Pfam" id="PF01476">
    <property type="entry name" value="LysM"/>
    <property type="match status" value="3"/>
</dbReference>
<dbReference type="SMART" id="SM00257">
    <property type="entry name" value="LysM"/>
    <property type="match status" value="3"/>
</dbReference>
<dbReference type="PANTHER" id="PTHR33734:SF22">
    <property type="entry name" value="MEMBRANE-BOUND LYTIC MUREIN TRANSGLYCOSYLASE D"/>
    <property type="match status" value="1"/>
</dbReference>
<evidence type="ECO:0000313" key="4">
    <source>
        <dbReference type="Proteomes" id="UP000470771"/>
    </source>
</evidence>
<dbReference type="SUPFAM" id="SSF54106">
    <property type="entry name" value="LysM domain"/>
    <property type="match status" value="3"/>
</dbReference>
<organism evidence="3 4">
    <name type="scientific">Acidiluteibacter ferrifornacis</name>
    <dbReference type="NCBI Taxonomy" id="2692424"/>
    <lineage>
        <taxon>Bacteria</taxon>
        <taxon>Pseudomonadati</taxon>
        <taxon>Bacteroidota</taxon>
        <taxon>Flavobacteriia</taxon>
        <taxon>Flavobacteriales</taxon>
        <taxon>Cryomorphaceae</taxon>
        <taxon>Acidiluteibacter</taxon>
    </lineage>
</organism>
<gene>
    <name evidence="3" type="ORF">GQN54_07520</name>
</gene>
<dbReference type="InterPro" id="IPR018392">
    <property type="entry name" value="LysM"/>
</dbReference>
<accession>A0A6N9NN24</accession>
<proteinExistence type="predicted"/>
<feature type="signal peptide" evidence="1">
    <location>
        <begin position="1"/>
        <end position="25"/>
    </location>
</feature>
<dbReference type="Gene3D" id="3.40.50.2300">
    <property type="match status" value="2"/>
</dbReference>
<comment type="caution">
    <text evidence="3">The sequence shown here is derived from an EMBL/GenBank/DDBJ whole genome shotgun (WGS) entry which is preliminary data.</text>
</comment>
<sequence>MKIKMRLAFLLALVLLVMTPAMVSAQDATPNLEIHKINGKEYYIHTIEAGNTLYAVSRMYAIPIKELLKANPAAADGYAIGDRILIPLKEVKRKDFTQTVEVDGNYLIHKVEKKNTLYAISKEYDVDQKDIIAENPQVVDGLKEGMEIKIPVAKIKKTEEKQLYTPAQENIWQTHTVEPKETVYSLSKKYQVSIDSILAVNNGLVGGLRIGESVNIPLLKIVDTDTSFVPSPVFDSTSIKPAYKVALLLPFFLKENKEALEKENVTSADIFGMSGYALEFYEGFLIALDSLKKEGLNLKLFVFDTENDTAVTASILKKPEMKSLDLIVGPMYYKNFVKAADFAKKNQINIVSPVKQSNKILLGNSYVSKVATSSPLLVKRFADYCHSNWSKHNIILINHEGEEDDATIQTFLKSYKTSMLDSKDSTMQSIPNELIYGSKSFANLKNNLNELKMNVIYIPSENQAFITSLISSLHELKGDYLFTLVFNENVLNYDNLEIKHLHDLNVHALTSEFVDPEAQEVKVFKEQFFNRNKHLPSKFSYLGYDVGYFYLSLLNQFGVNYEVMFMGYNKEMLMMNFNFFKTGIESGYENHSVFLLKYEDYKLKKVF</sequence>
<feature type="chain" id="PRO_5026854990" evidence="1">
    <location>
        <begin position="26"/>
        <end position="607"/>
    </location>
</feature>
<dbReference type="RefSeq" id="WP_160632917.1">
    <property type="nucleotide sequence ID" value="NZ_WWNE01000006.1"/>
</dbReference>
<keyword evidence="4" id="KW-1185">Reference proteome</keyword>
<dbReference type="PROSITE" id="PS51782">
    <property type="entry name" value="LYSM"/>
    <property type="match status" value="2"/>
</dbReference>
<dbReference type="PANTHER" id="PTHR33734">
    <property type="entry name" value="LYSM DOMAIN-CONTAINING GPI-ANCHORED PROTEIN 2"/>
    <property type="match status" value="1"/>
</dbReference>
<protein>
    <submittedName>
        <fullName evidence="3">LysM peptidoglycan-binding domain-containing protein</fullName>
    </submittedName>
</protein>
<feature type="domain" description="LysM" evidence="2">
    <location>
        <begin position="173"/>
        <end position="216"/>
    </location>
</feature>
<dbReference type="AlphaFoldDB" id="A0A6N9NN24"/>
<dbReference type="CDD" id="cd00118">
    <property type="entry name" value="LysM"/>
    <property type="match status" value="3"/>
</dbReference>
<dbReference type="SUPFAM" id="SSF53822">
    <property type="entry name" value="Periplasmic binding protein-like I"/>
    <property type="match status" value="1"/>
</dbReference>